<sequence>MNQLVFRFDNRFSFKNLELNARLRPQCFNSLLYEGLI</sequence>
<accession>A0A2P2QK68</accession>
<evidence type="ECO:0000313" key="1">
    <source>
        <dbReference type="EMBL" id="MBX67389.1"/>
    </source>
</evidence>
<organism evidence="1">
    <name type="scientific">Rhizophora mucronata</name>
    <name type="common">Asiatic mangrove</name>
    <dbReference type="NCBI Taxonomy" id="61149"/>
    <lineage>
        <taxon>Eukaryota</taxon>
        <taxon>Viridiplantae</taxon>
        <taxon>Streptophyta</taxon>
        <taxon>Embryophyta</taxon>
        <taxon>Tracheophyta</taxon>
        <taxon>Spermatophyta</taxon>
        <taxon>Magnoliopsida</taxon>
        <taxon>eudicotyledons</taxon>
        <taxon>Gunneridae</taxon>
        <taxon>Pentapetalae</taxon>
        <taxon>rosids</taxon>
        <taxon>fabids</taxon>
        <taxon>Malpighiales</taxon>
        <taxon>Rhizophoraceae</taxon>
        <taxon>Rhizophora</taxon>
    </lineage>
</organism>
<name>A0A2P2QK68_RHIMU</name>
<dbReference type="EMBL" id="GGEC01086905">
    <property type="protein sequence ID" value="MBX67389.1"/>
    <property type="molecule type" value="Transcribed_RNA"/>
</dbReference>
<proteinExistence type="predicted"/>
<reference evidence="1" key="1">
    <citation type="submission" date="2018-02" db="EMBL/GenBank/DDBJ databases">
        <title>Rhizophora mucronata_Transcriptome.</title>
        <authorList>
            <person name="Meera S.P."/>
            <person name="Sreeshan A."/>
            <person name="Augustine A."/>
        </authorList>
    </citation>
    <scope>NUCLEOTIDE SEQUENCE</scope>
    <source>
        <tissue evidence="1">Leaf</tissue>
    </source>
</reference>
<dbReference type="AlphaFoldDB" id="A0A2P2QK68"/>
<protein>
    <submittedName>
        <fullName evidence="1">Uncharacterized protein</fullName>
    </submittedName>
</protein>